<dbReference type="AlphaFoldDB" id="A0A955LAP6"/>
<reference evidence="1" key="1">
    <citation type="submission" date="2020-04" db="EMBL/GenBank/DDBJ databases">
        <authorList>
            <person name="Zhang T."/>
        </authorList>
    </citation>
    <scope>NUCLEOTIDE SEQUENCE</scope>
    <source>
        <strain evidence="1">HKST-UBA09</strain>
    </source>
</reference>
<dbReference type="Gene3D" id="3.40.50.2000">
    <property type="entry name" value="Glycogen Phosphorylase B"/>
    <property type="match status" value="1"/>
</dbReference>
<dbReference type="EMBL" id="JAGQLF010000017">
    <property type="protein sequence ID" value="MCA9386797.1"/>
    <property type="molecule type" value="Genomic_DNA"/>
</dbReference>
<comment type="caution">
    <text evidence="1">The sequence shown here is derived from an EMBL/GenBank/DDBJ whole genome shotgun (WGS) entry which is preliminary data.</text>
</comment>
<accession>A0A955LAP6</accession>
<gene>
    <name evidence="1" type="ORF">KC669_02060</name>
</gene>
<dbReference type="InterPro" id="IPR050519">
    <property type="entry name" value="Glycosyltransf_28_UgtP"/>
</dbReference>
<protein>
    <recommendedName>
        <fullName evidence="3">Glycosyltransferase</fullName>
    </recommendedName>
</protein>
<organism evidence="1 2">
    <name type="scientific">Candidatus Dojkabacteria bacterium</name>
    <dbReference type="NCBI Taxonomy" id="2099670"/>
    <lineage>
        <taxon>Bacteria</taxon>
        <taxon>Candidatus Dojkabacteria</taxon>
    </lineage>
</organism>
<dbReference type="PANTHER" id="PTHR43025">
    <property type="entry name" value="MONOGALACTOSYLDIACYLGLYCEROL SYNTHASE"/>
    <property type="match status" value="1"/>
</dbReference>
<evidence type="ECO:0000313" key="2">
    <source>
        <dbReference type="Proteomes" id="UP000714915"/>
    </source>
</evidence>
<name>A0A955LAP6_9BACT</name>
<evidence type="ECO:0008006" key="3">
    <source>
        <dbReference type="Google" id="ProtNLM"/>
    </source>
</evidence>
<proteinExistence type="predicted"/>
<sequence>MLYELLYNLGKLPLPGLINDLRIFLASKINKLDSELIPLLENTDVIISTHFMITEQLLRLRRHMQKQFKIVNYVPDFDEANIHKVHYKGAYCDGYIAQSDKLVASLQNKDIKAIMGRFIPSEEFSQTNQTNKTLLDTLNQDLETKISLDFSKKIVCVTGGAMWAKRLMPRLSYVWKDEILSAEDIQYIIVTGRNNSFFNSFQKFKNKFTQVSIQPVPFLNATQLSALYSLSDIVLMASIAPASLYEIGAVNKPVIILGRKNPGQEYFNARYAKENNLITPANGKHLLLNNLINLSKDDNFKKAFTKQSEAFKKEEKIQIDFKKNLLDFIRNI</sequence>
<dbReference type="Proteomes" id="UP000714915">
    <property type="component" value="Unassembled WGS sequence"/>
</dbReference>
<dbReference type="SUPFAM" id="SSF53756">
    <property type="entry name" value="UDP-Glycosyltransferase/glycogen phosphorylase"/>
    <property type="match status" value="1"/>
</dbReference>
<dbReference type="PANTHER" id="PTHR43025:SF3">
    <property type="entry name" value="MONOGALACTOSYLDIACYLGLYCEROL SYNTHASE 1, CHLOROPLASTIC"/>
    <property type="match status" value="1"/>
</dbReference>
<reference evidence="1" key="2">
    <citation type="journal article" date="2021" name="Microbiome">
        <title>Successional dynamics and alternative stable states in a saline activated sludge microbial community over 9 years.</title>
        <authorList>
            <person name="Wang Y."/>
            <person name="Ye J."/>
            <person name="Ju F."/>
            <person name="Liu L."/>
            <person name="Boyd J.A."/>
            <person name="Deng Y."/>
            <person name="Parks D.H."/>
            <person name="Jiang X."/>
            <person name="Yin X."/>
            <person name="Woodcroft B.J."/>
            <person name="Tyson G.W."/>
            <person name="Hugenholtz P."/>
            <person name="Polz M.F."/>
            <person name="Zhang T."/>
        </authorList>
    </citation>
    <scope>NUCLEOTIDE SEQUENCE</scope>
    <source>
        <strain evidence="1">HKST-UBA09</strain>
    </source>
</reference>
<evidence type="ECO:0000313" key="1">
    <source>
        <dbReference type="EMBL" id="MCA9386797.1"/>
    </source>
</evidence>